<proteinExistence type="predicted"/>
<evidence type="ECO:0000313" key="3">
    <source>
        <dbReference type="Proteomes" id="UP000053239"/>
    </source>
</evidence>
<name>A0A0J9U3H0_PLAVI</name>
<evidence type="ECO:0000313" key="2">
    <source>
        <dbReference type="EMBL" id="KNA02592.1"/>
    </source>
</evidence>
<organism evidence="2 3">
    <name type="scientific">Plasmodium vivax North Korean</name>
    <dbReference type="NCBI Taxonomy" id="1035514"/>
    <lineage>
        <taxon>Eukaryota</taxon>
        <taxon>Sar</taxon>
        <taxon>Alveolata</taxon>
        <taxon>Apicomplexa</taxon>
        <taxon>Aconoidasida</taxon>
        <taxon>Haemosporida</taxon>
        <taxon>Plasmodiidae</taxon>
        <taxon>Plasmodium</taxon>
        <taxon>Plasmodium (Plasmodium)</taxon>
    </lineage>
</organism>
<dbReference type="AlphaFoldDB" id="A0A0J9U3H0"/>
<sequence length="276" mass="32548">MKYVLLKNFTYKFFEQIERYIKAEKDAENTVVPPDISKECISFSEVIYQSTNPSIAKEICEMFVKRYISLNPSMILSRSNTHYIEDCAFLNYWLNYELNKSAFYKNISVKIFYQGMEGYVQDKLNYLLLTNDEIFDINKDELDKIHILFNLYTDYHKIYSKGELICAPKNICLDFSNKCVQEYKKGIIKCQNKESDFCKAIAKFKSTYETLKENNKSNNHFNSKELIPLPSYEQTSEEFLSLFNRRKNIAIATISIICSIFGTILILFYLYKVQIN</sequence>
<protein>
    <recommendedName>
        <fullName evidence="4">Variable surface protein</fullName>
    </recommendedName>
</protein>
<feature type="transmembrane region" description="Helical" evidence="1">
    <location>
        <begin position="249"/>
        <end position="271"/>
    </location>
</feature>
<evidence type="ECO:0008006" key="4">
    <source>
        <dbReference type="Google" id="ProtNLM"/>
    </source>
</evidence>
<keyword evidence="1" id="KW-1133">Transmembrane helix</keyword>
<dbReference type="EMBL" id="KQ235175">
    <property type="protein sequence ID" value="KNA02592.1"/>
    <property type="molecule type" value="Genomic_DNA"/>
</dbReference>
<dbReference type="Proteomes" id="UP000053239">
    <property type="component" value="Unassembled WGS sequence"/>
</dbReference>
<evidence type="ECO:0000256" key="1">
    <source>
        <dbReference type="SAM" id="Phobius"/>
    </source>
</evidence>
<dbReference type="OrthoDB" id="10406046at2759"/>
<gene>
    <name evidence="2" type="ORF">PVNG_05136</name>
</gene>
<keyword evidence="1" id="KW-0812">Transmembrane</keyword>
<keyword evidence="1" id="KW-0472">Membrane</keyword>
<accession>A0A0J9U3H0</accession>
<reference evidence="2 3" key="1">
    <citation type="submission" date="2011-09" db="EMBL/GenBank/DDBJ databases">
        <title>The Genome Sequence of Plasmodium vivax North Korean.</title>
        <authorList>
            <consortium name="The Broad Institute Genome Sequencing Platform"/>
            <consortium name="The Broad Institute Genome Sequencing Center for Infectious Disease"/>
            <person name="Neafsey D."/>
            <person name="Carlton J."/>
            <person name="Barnwell J."/>
            <person name="Collins W."/>
            <person name="Escalante A."/>
            <person name="Mullikin J."/>
            <person name="Saul A."/>
            <person name="Guigo R."/>
            <person name="Camara F."/>
            <person name="Young S.K."/>
            <person name="Zeng Q."/>
            <person name="Gargeya S."/>
            <person name="Fitzgerald M."/>
            <person name="Haas B."/>
            <person name="Abouelleil A."/>
            <person name="Alvarado L."/>
            <person name="Arachchi H.M."/>
            <person name="Berlin A."/>
            <person name="Brown A."/>
            <person name="Chapman S.B."/>
            <person name="Chen Z."/>
            <person name="Dunbar C."/>
            <person name="Freedman E."/>
            <person name="Gearin G."/>
            <person name="Gellesch M."/>
            <person name="Goldberg J."/>
            <person name="Griggs A."/>
            <person name="Gujja S."/>
            <person name="Heiman D."/>
            <person name="Howarth C."/>
            <person name="Larson L."/>
            <person name="Lui A."/>
            <person name="MacDonald P.J.P."/>
            <person name="Montmayeur A."/>
            <person name="Murphy C."/>
            <person name="Neiman D."/>
            <person name="Pearson M."/>
            <person name="Priest M."/>
            <person name="Roberts A."/>
            <person name="Saif S."/>
            <person name="Shea T."/>
            <person name="Shenoy N."/>
            <person name="Sisk P."/>
            <person name="Stolte C."/>
            <person name="Sykes S."/>
            <person name="Wortman J."/>
            <person name="Nusbaum C."/>
            <person name="Birren B."/>
        </authorList>
    </citation>
    <scope>NUCLEOTIDE SEQUENCE [LARGE SCALE GENOMIC DNA]</scope>
    <source>
        <strain evidence="2 3">North Korean</strain>
    </source>
</reference>